<dbReference type="AlphaFoldDB" id="A0A2A5WIF0"/>
<evidence type="ECO:0008006" key="3">
    <source>
        <dbReference type="Google" id="ProtNLM"/>
    </source>
</evidence>
<gene>
    <name evidence="1" type="ORF">CNE99_09850</name>
</gene>
<sequence length="104" mass="11780">MSLHLDHLNIRCRKPEWLADLYAEHLALTFKDRMIISSGLILVFVQGESLGAETPLPGFRCESRAELDRLAVLLGEPVVDDGDYRSLASAEPEGNWFEVYWECS</sequence>
<dbReference type="CDD" id="cd06587">
    <property type="entry name" value="VOC"/>
    <property type="match status" value="1"/>
</dbReference>
<proteinExistence type="predicted"/>
<accession>A0A2A5WIF0</accession>
<dbReference type="InterPro" id="IPR029068">
    <property type="entry name" value="Glyas_Bleomycin-R_OHBP_Dase"/>
</dbReference>
<organism evidence="1 2">
    <name type="scientific">OM182 bacterium MED-G24</name>
    <dbReference type="NCBI Taxonomy" id="1986255"/>
    <lineage>
        <taxon>Bacteria</taxon>
        <taxon>Pseudomonadati</taxon>
        <taxon>Pseudomonadota</taxon>
        <taxon>Gammaproteobacteria</taxon>
        <taxon>OMG group</taxon>
        <taxon>OM182 clade</taxon>
    </lineage>
</organism>
<protein>
    <recommendedName>
        <fullName evidence="3">VOC domain-containing protein</fullName>
    </recommendedName>
</protein>
<reference evidence="1 2" key="1">
    <citation type="submission" date="2017-08" db="EMBL/GenBank/DDBJ databases">
        <title>Fine stratification of microbial communities through a metagenomic profile of the photic zone.</title>
        <authorList>
            <person name="Haro-Moreno J.M."/>
            <person name="Lopez-Perez M."/>
            <person name="De La Torre J."/>
            <person name="Picazo A."/>
            <person name="Camacho A."/>
            <person name="Rodriguez-Valera F."/>
        </authorList>
    </citation>
    <scope>NUCLEOTIDE SEQUENCE [LARGE SCALE GENOMIC DNA]</scope>
    <source>
        <strain evidence="1">MED-G24</strain>
    </source>
</reference>
<name>A0A2A5WIF0_9GAMM</name>
<evidence type="ECO:0000313" key="2">
    <source>
        <dbReference type="Proteomes" id="UP000219327"/>
    </source>
</evidence>
<dbReference type="Proteomes" id="UP000219327">
    <property type="component" value="Unassembled WGS sequence"/>
</dbReference>
<comment type="caution">
    <text evidence="1">The sequence shown here is derived from an EMBL/GenBank/DDBJ whole genome shotgun (WGS) entry which is preliminary data.</text>
</comment>
<dbReference type="EMBL" id="NTKD01000070">
    <property type="protein sequence ID" value="PDH36325.1"/>
    <property type="molecule type" value="Genomic_DNA"/>
</dbReference>
<dbReference type="SUPFAM" id="SSF54593">
    <property type="entry name" value="Glyoxalase/Bleomycin resistance protein/Dihydroxybiphenyl dioxygenase"/>
    <property type="match status" value="1"/>
</dbReference>
<evidence type="ECO:0000313" key="1">
    <source>
        <dbReference type="EMBL" id="PDH36325.1"/>
    </source>
</evidence>